<dbReference type="Pfam" id="PF00672">
    <property type="entry name" value="HAMP"/>
    <property type="match status" value="1"/>
</dbReference>
<dbReference type="Gene3D" id="1.10.287.950">
    <property type="entry name" value="Methyl-accepting chemotaxis protein"/>
    <property type="match status" value="1"/>
</dbReference>
<feature type="domain" description="Methyl-accepting transducer" evidence="11">
    <location>
        <begin position="340"/>
        <end position="611"/>
    </location>
</feature>
<dbReference type="CDD" id="cd11386">
    <property type="entry name" value="MCP_signal"/>
    <property type="match status" value="1"/>
</dbReference>
<keyword evidence="4 10" id="KW-0812">Transmembrane</keyword>
<feature type="transmembrane region" description="Helical" evidence="10">
    <location>
        <begin position="242"/>
        <end position="263"/>
    </location>
</feature>
<dbReference type="PROSITE" id="PS50885">
    <property type="entry name" value="HAMP"/>
    <property type="match status" value="1"/>
</dbReference>
<evidence type="ECO:0000256" key="3">
    <source>
        <dbReference type="ARBA" id="ARBA00022500"/>
    </source>
</evidence>
<sequence length="626" mass="69010">MDQILTNRAHDSARLIDEKIDKFLVAIEGVASHARISNPEISWEEKFQALKEEKERMKYEELYIADLNGNIKLENGETLNISDREHFKIAKAGKSTMLEATESRITGSDVLPISTPIKYNDRIVGVLIGAKPAEEIYSIIDGISFGETGDAFLINQKGELISYHIKEVVESGDITIEKMKDVPELKGLTEVFQMMVNGESSVDEYYYDGRMRYASYTPLGYNGWSVAVAIDVKEMAKDIEQLRLYMTGITALALICGALYSIFSSNAIVNPIRKITEHMKEVAELNIKKDVNIKILNRKDEIGEMGRANNTVIENLRNFATQINESAEQVASSSEELTAISEESTSAAANMAESSGEIVQSSENQLNEILSVTSYMEEIAAQIQEISNNADSIYNLGNEVSEKTNIGKTKMVETDVQMNNIVRSSEEVKESLEEVDNSSHEMDEIINVIRSIAEQTNLLALNAAIEAARAGEAGRGFSVVADEIRKLAEETGISTGKIDNIIEKNHALISKANYNMELSNSEVKKGMNTVSEAIQYFNQISEAIDKVVVQVGNITKAINQVAEGTENAVNSAVSIEGMTKGIYDSIQNISAATQEQTASMEEIASSSESLSQLAMELRDLVSKFEM</sequence>
<evidence type="ECO:0000259" key="12">
    <source>
        <dbReference type="PROSITE" id="PS50885"/>
    </source>
</evidence>
<comment type="caution">
    <text evidence="13">The sequence shown here is derived from an EMBL/GenBank/DDBJ whole genome shotgun (WGS) entry which is preliminary data.</text>
</comment>
<evidence type="ECO:0000256" key="9">
    <source>
        <dbReference type="PROSITE-ProRule" id="PRU00284"/>
    </source>
</evidence>
<organism evidence="13 14">
    <name type="scientific">Tissierella carlieri</name>
    <dbReference type="NCBI Taxonomy" id="689904"/>
    <lineage>
        <taxon>Bacteria</taxon>
        <taxon>Bacillati</taxon>
        <taxon>Bacillota</taxon>
        <taxon>Tissierellia</taxon>
        <taxon>Tissierellales</taxon>
        <taxon>Tissierellaceae</taxon>
        <taxon>Tissierella</taxon>
    </lineage>
</organism>
<dbReference type="SMART" id="SM00283">
    <property type="entry name" value="MA"/>
    <property type="match status" value="1"/>
</dbReference>
<evidence type="ECO:0000256" key="4">
    <source>
        <dbReference type="ARBA" id="ARBA00022692"/>
    </source>
</evidence>
<evidence type="ECO:0000256" key="8">
    <source>
        <dbReference type="ARBA" id="ARBA00029447"/>
    </source>
</evidence>
<dbReference type="Gene3D" id="6.10.340.10">
    <property type="match status" value="1"/>
</dbReference>
<dbReference type="CDD" id="cd12912">
    <property type="entry name" value="PDC2_MCP_like"/>
    <property type="match status" value="1"/>
</dbReference>
<dbReference type="InterPro" id="IPR033479">
    <property type="entry name" value="dCache_1"/>
</dbReference>
<protein>
    <submittedName>
        <fullName evidence="13">Methyl-accepting chemotaxis protein</fullName>
    </submittedName>
</protein>
<keyword evidence="3" id="KW-0145">Chemotaxis</keyword>
<dbReference type="PANTHER" id="PTHR32089:SF112">
    <property type="entry name" value="LYSOZYME-LIKE PROTEIN-RELATED"/>
    <property type="match status" value="1"/>
</dbReference>
<dbReference type="SMART" id="SM00304">
    <property type="entry name" value="HAMP"/>
    <property type="match status" value="1"/>
</dbReference>
<dbReference type="CDD" id="cd12914">
    <property type="entry name" value="PDC1_DGC_like"/>
    <property type="match status" value="1"/>
</dbReference>
<evidence type="ECO:0000256" key="2">
    <source>
        <dbReference type="ARBA" id="ARBA00022475"/>
    </source>
</evidence>
<keyword evidence="6 10" id="KW-0472">Membrane</keyword>
<dbReference type="InterPro" id="IPR004089">
    <property type="entry name" value="MCPsignal_dom"/>
</dbReference>
<keyword evidence="7 9" id="KW-0807">Transducer</keyword>
<dbReference type="Pfam" id="PF02743">
    <property type="entry name" value="dCache_1"/>
    <property type="match status" value="1"/>
</dbReference>
<evidence type="ECO:0000256" key="6">
    <source>
        <dbReference type="ARBA" id="ARBA00023136"/>
    </source>
</evidence>
<evidence type="ECO:0000256" key="1">
    <source>
        <dbReference type="ARBA" id="ARBA00004651"/>
    </source>
</evidence>
<dbReference type="InterPro" id="IPR004090">
    <property type="entry name" value="Chemotax_Me-accpt_rcpt"/>
</dbReference>
<dbReference type="PROSITE" id="PS50111">
    <property type="entry name" value="CHEMOTAXIS_TRANSDUC_2"/>
    <property type="match status" value="1"/>
</dbReference>
<proteinExistence type="inferred from homology"/>
<gene>
    <name evidence="13" type="ORF">NE686_09070</name>
</gene>
<reference evidence="13 14" key="1">
    <citation type="submission" date="2022-06" db="EMBL/GenBank/DDBJ databases">
        <title>Isolation of gut microbiota from human fecal samples.</title>
        <authorList>
            <person name="Pamer E.G."/>
            <person name="Barat B."/>
            <person name="Waligurski E."/>
            <person name="Medina S."/>
            <person name="Paddock L."/>
            <person name="Mostad J."/>
        </authorList>
    </citation>
    <scope>NUCLEOTIDE SEQUENCE [LARGE SCALE GENOMIC DNA]</scope>
    <source>
        <strain evidence="13 14">DFI.7.95</strain>
    </source>
</reference>
<dbReference type="Gene3D" id="3.30.450.20">
    <property type="entry name" value="PAS domain"/>
    <property type="match status" value="1"/>
</dbReference>
<dbReference type="EMBL" id="JANGAC010000005">
    <property type="protein sequence ID" value="MCQ4923233.1"/>
    <property type="molecule type" value="Genomic_DNA"/>
</dbReference>
<evidence type="ECO:0000259" key="11">
    <source>
        <dbReference type="PROSITE" id="PS50111"/>
    </source>
</evidence>
<feature type="domain" description="HAMP" evidence="12">
    <location>
        <begin position="266"/>
        <end position="321"/>
    </location>
</feature>
<comment type="subcellular location">
    <subcellularLocation>
        <location evidence="1">Cell membrane</location>
        <topology evidence="1">Multi-pass membrane protein</topology>
    </subcellularLocation>
</comment>
<dbReference type="PANTHER" id="PTHR32089">
    <property type="entry name" value="METHYL-ACCEPTING CHEMOTAXIS PROTEIN MCPB"/>
    <property type="match status" value="1"/>
</dbReference>
<dbReference type="CDD" id="cd06225">
    <property type="entry name" value="HAMP"/>
    <property type="match status" value="1"/>
</dbReference>
<keyword evidence="14" id="KW-1185">Reference proteome</keyword>
<dbReference type="Pfam" id="PF00015">
    <property type="entry name" value="MCPsignal"/>
    <property type="match status" value="1"/>
</dbReference>
<comment type="similarity">
    <text evidence="8">Belongs to the methyl-accepting chemotaxis (MCP) protein family.</text>
</comment>
<evidence type="ECO:0000313" key="13">
    <source>
        <dbReference type="EMBL" id="MCQ4923233.1"/>
    </source>
</evidence>
<dbReference type="Proteomes" id="UP001524478">
    <property type="component" value="Unassembled WGS sequence"/>
</dbReference>
<evidence type="ECO:0000313" key="14">
    <source>
        <dbReference type="Proteomes" id="UP001524478"/>
    </source>
</evidence>
<evidence type="ECO:0000256" key="10">
    <source>
        <dbReference type="SAM" id="Phobius"/>
    </source>
</evidence>
<evidence type="ECO:0000256" key="5">
    <source>
        <dbReference type="ARBA" id="ARBA00022989"/>
    </source>
</evidence>
<keyword evidence="2" id="KW-1003">Cell membrane</keyword>
<name>A0ABT1S9T4_9FIRM</name>
<evidence type="ECO:0000256" key="7">
    <source>
        <dbReference type="ARBA" id="ARBA00023224"/>
    </source>
</evidence>
<dbReference type="PRINTS" id="PR00260">
    <property type="entry name" value="CHEMTRNSDUCR"/>
</dbReference>
<dbReference type="InterPro" id="IPR003660">
    <property type="entry name" value="HAMP_dom"/>
</dbReference>
<dbReference type="SUPFAM" id="SSF58104">
    <property type="entry name" value="Methyl-accepting chemotaxis protein (MCP) signaling domain"/>
    <property type="match status" value="1"/>
</dbReference>
<keyword evidence="5 10" id="KW-1133">Transmembrane helix</keyword>
<accession>A0ABT1S9T4</accession>